<sequence>MSRITESVIAVTPEKLDDGATTELGAMAPVQATPGFVAFGVGFAGGAGVAWLGVQAYEAGVND</sequence>
<dbReference type="Proteomes" id="UP001183414">
    <property type="component" value="Unassembled WGS sequence"/>
</dbReference>
<name>A0ABU2NKV5_9ACTN</name>
<dbReference type="EMBL" id="JAVREQ010000001">
    <property type="protein sequence ID" value="MDT0377548.1"/>
    <property type="molecule type" value="Genomic_DNA"/>
</dbReference>
<comment type="caution">
    <text evidence="1">The sequence shown here is derived from an EMBL/GenBank/DDBJ whole genome shotgun (WGS) entry which is preliminary data.</text>
</comment>
<reference evidence="2" key="1">
    <citation type="submission" date="2023-07" db="EMBL/GenBank/DDBJ databases">
        <title>30 novel species of actinomycetes from the DSMZ collection.</title>
        <authorList>
            <person name="Nouioui I."/>
        </authorList>
    </citation>
    <scope>NUCLEOTIDE SEQUENCE [LARGE SCALE GENOMIC DNA]</scope>
    <source>
        <strain evidence="2">DSM 42041</strain>
    </source>
</reference>
<accession>A0ABU2NKV5</accession>
<gene>
    <name evidence="1" type="ORF">RM572_02005</name>
</gene>
<evidence type="ECO:0008006" key="3">
    <source>
        <dbReference type="Google" id="ProtNLM"/>
    </source>
</evidence>
<evidence type="ECO:0000313" key="2">
    <source>
        <dbReference type="Proteomes" id="UP001183414"/>
    </source>
</evidence>
<evidence type="ECO:0000313" key="1">
    <source>
        <dbReference type="EMBL" id="MDT0377548.1"/>
    </source>
</evidence>
<dbReference type="RefSeq" id="WP_027763603.1">
    <property type="nucleotide sequence ID" value="NZ_JAVREQ010000001.1"/>
</dbReference>
<protein>
    <recommendedName>
        <fullName evidence="3">Class IIb bacteriocin, lactobin A/cerein 7B family</fullName>
    </recommendedName>
</protein>
<keyword evidence="2" id="KW-1185">Reference proteome</keyword>
<proteinExistence type="predicted"/>
<organism evidence="1 2">
    <name type="scientific">Streptomyces hazeniae</name>
    <dbReference type="NCBI Taxonomy" id="3075538"/>
    <lineage>
        <taxon>Bacteria</taxon>
        <taxon>Bacillati</taxon>
        <taxon>Actinomycetota</taxon>
        <taxon>Actinomycetes</taxon>
        <taxon>Kitasatosporales</taxon>
        <taxon>Streptomycetaceae</taxon>
        <taxon>Streptomyces</taxon>
    </lineage>
</organism>